<dbReference type="Proteomes" id="UP000435036">
    <property type="component" value="Unassembled WGS sequence"/>
</dbReference>
<dbReference type="Pfam" id="PF08534">
    <property type="entry name" value="Redoxin"/>
    <property type="match status" value="1"/>
</dbReference>
<proteinExistence type="predicted"/>
<dbReference type="InterPro" id="IPR013740">
    <property type="entry name" value="Redoxin"/>
</dbReference>
<sequence>MQKKKILLLTLLSSAVFSVGHANLANQSAEMPAAAMSQADIDVSFVDGEGKTLNLSELKGKVVVLNFWATWCQPCIAEMPALQKLYTELKDQKDIVFLSIEMDQDHAKAAKFLAKNKYSLPLYSLSSGLPQELATNSIPMTVIIAKNGELVVKKIGMIDFASAKLKRNLIALTKERSDLSYM</sequence>
<dbReference type="EMBL" id="WSQA01000001">
    <property type="protein sequence ID" value="MVZ60732.1"/>
    <property type="molecule type" value="Genomic_DNA"/>
</dbReference>
<organism evidence="3 4">
    <name type="scientific">Sphingobacterium humi</name>
    <dbReference type="NCBI Taxonomy" id="1796905"/>
    <lineage>
        <taxon>Bacteria</taxon>
        <taxon>Pseudomonadati</taxon>
        <taxon>Bacteroidota</taxon>
        <taxon>Sphingobacteriia</taxon>
        <taxon>Sphingobacteriales</taxon>
        <taxon>Sphingobacteriaceae</taxon>
        <taxon>Sphingobacterium</taxon>
    </lineage>
</organism>
<evidence type="ECO:0000313" key="3">
    <source>
        <dbReference type="EMBL" id="MVZ60732.1"/>
    </source>
</evidence>
<dbReference type="PANTHER" id="PTHR42852:SF17">
    <property type="entry name" value="THIOREDOXIN-LIKE PROTEIN HI_1115"/>
    <property type="match status" value="1"/>
</dbReference>
<accession>A0A6N8KYT6</accession>
<dbReference type="CDD" id="cd02966">
    <property type="entry name" value="TlpA_like_family"/>
    <property type="match status" value="1"/>
</dbReference>
<evidence type="ECO:0000259" key="2">
    <source>
        <dbReference type="PROSITE" id="PS51352"/>
    </source>
</evidence>
<gene>
    <name evidence="3" type="ORF">GQF63_01720</name>
</gene>
<comment type="caution">
    <text evidence="3">The sequence shown here is derived from an EMBL/GenBank/DDBJ whole genome shotgun (WGS) entry which is preliminary data.</text>
</comment>
<dbReference type="PROSITE" id="PS51352">
    <property type="entry name" value="THIOREDOXIN_2"/>
    <property type="match status" value="1"/>
</dbReference>
<dbReference type="AlphaFoldDB" id="A0A6N8KYT6"/>
<dbReference type="RefSeq" id="WP_160367361.1">
    <property type="nucleotide sequence ID" value="NZ_WSQA01000001.1"/>
</dbReference>
<dbReference type="InterPro" id="IPR013766">
    <property type="entry name" value="Thioredoxin_domain"/>
</dbReference>
<evidence type="ECO:0000313" key="4">
    <source>
        <dbReference type="Proteomes" id="UP000435036"/>
    </source>
</evidence>
<reference evidence="3 4" key="1">
    <citation type="submission" date="2019-12" db="EMBL/GenBank/DDBJ databases">
        <authorList>
            <person name="Dong K."/>
        </authorList>
    </citation>
    <scope>NUCLEOTIDE SEQUENCE [LARGE SCALE GENOMIC DNA]</scope>
    <source>
        <strain evidence="3 4">JCM 31225</strain>
    </source>
</reference>
<dbReference type="InterPro" id="IPR050553">
    <property type="entry name" value="Thioredoxin_ResA/DsbE_sf"/>
</dbReference>
<feature type="domain" description="Thioredoxin" evidence="2">
    <location>
        <begin position="32"/>
        <end position="174"/>
    </location>
</feature>
<name>A0A6N8KYT6_9SPHI</name>
<keyword evidence="1" id="KW-0732">Signal</keyword>
<dbReference type="GO" id="GO:0016491">
    <property type="term" value="F:oxidoreductase activity"/>
    <property type="evidence" value="ECO:0007669"/>
    <property type="project" value="InterPro"/>
</dbReference>
<keyword evidence="4" id="KW-1185">Reference proteome</keyword>
<dbReference type="Gene3D" id="3.40.30.10">
    <property type="entry name" value="Glutaredoxin"/>
    <property type="match status" value="1"/>
</dbReference>
<dbReference type="PANTHER" id="PTHR42852">
    <property type="entry name" value="THIOL:DISULFIDE INTERCHANGE PROTEIN DSBE"/>
    <property type="match status" value="1"/>
</dbReference>
<dbReference type="InterPro" id="IPR036249">
    <property type="entry name" value="Thioredoxin-like_sf"/>
</dbReference>
<dbReference type="OrthoDB" id="9815205at2"/>
<dbReference type="SUPFAM" id="SSF52833">
    <property type="entry name" value="Thioredoxin-like"/>
    <property type="match status" value="1"/>
</dbReference>
<feature type="chain" id="PRO_5027058968" evidence="1">
    <location>
        <begin position="23"/>
        <end position="182"/>
    </location>
</feature>
<evidence type="ECO:0000256" key="1">
    <source>
        <dbReference type="SAM" id="SignalP"/>
    </source>
</evidence>
<feature type="signal peptide" evidence="1">
    <location>
        <begin position="1"/>
        <end position="22"/>
    </location>
</feature>
<protein>
    <submittedName>
        <fullName evidence="3">Redoxin domain-containing protein</fullName>
    </submittedName>
</protein>